<dbReference type="SMART" id="SM00450">
    <property type="entry name" value="RHOD"/>
    <property type="match status" value="1"/>
</dbReference>
<evidence type="ECO:0000256" key="2">
    <source>
        <dbReference type="ARBA" id="ARBA00009130"/>
    </source>
</evidence>
<accession>A0A0S2W849</accession>
<dbReference type="GO" id="GO:0050451">
    <property type="term" value="F:CoA-disulfide reductase (NADPH) activity"/>
    <property type="evidence" value="ECO:0007669"/>
    <property type="project" value="UniProtKB-EC"/>
</dbReference>
<evidence type="ECO:0000313" key="9">
    <source>
        <dbReference type="Proteomes" id="UP000064844"/>
    </source>
</evidence>
<keyword evidence="6" id="KW-0676">Redox-active center</keyword>
<dbReference type="InterPro" id="IPR036873">
    <property type="entry name" value="Rhodanese-like_dom_sf"/>
</dbReference>
<evidence type="ECO:0000256" key="3">
    <source>
        <dbReference type="ARBA" id="ARBA00022630"/>
    </source>
</evidence>
<dbReference type="Gene3D" id="3.50.50.60">
    <property type="entry name" value="FAD/NAD(P)-binding domain"/>
    <property type="match status" value="2"/>
</dbReference>
<dbReference type="InterPro" id="IPR023753">
    <property type="entry name" value="FAD/NAD-binding_dom"/>
</dbReference>
<dbReference type="eggNOG" id="COG0446">
    <property type="taxonomic scope" value="Bacteria"/>
</dbReference>
<gene>
    <name evidence="8" type="ORF">IB211_03133c</name>
</gene>
<dbReference type="Pfam" id="PF02852">
    <property type="entry name" value="Pyr_redox_dim"/>
    <property type="match status" value="1"/>
</dbReference>
<reference evidence="9" key="2">
    <citation type="submission" date="2015-04" db="EMBL/GenBank/DDBJ databases">
        <title>A butyrogenic pathway from the amino acid lysine in a human gut commensal.</title>
        <authorList>
            <person name="de Vos W.M."/>
            <person name="Bui N.T.P."/>
            <person name="Plugge C.M."/>
            <person name="Ritari J."/>
        </authorList>
    </citation>
    <scope>NUCLEOTIDE SEQUENCE [LARGE SCALE GENOMIC DNA]</scope>
    <source>
        <strain evidence="9">AF211</strain>
    </source>
</reference>
<dbReference type="PATRIC" id="fig|1297617.4.peg.3220"/>
<keyword evidence="3" id="KW-0285">Flavoprotein</keyword>
<dbReference type="Proteomes" id="UP000064844">
    <property type="component" value="Chromosome"/>
</dbReference>
<dbReference type="SUPFAM" id="SSF55424">
    <property type="entry name" value="FAD/NAD-linked reductases, dimerisation (C-terminal) domain"/>
    <property type="match status" value="1"/>
</dbReference>
<comment type="similarity">
    <text evidence="2">Belongs to the class-III pyridine nucleotide-disulfide oxidoreductase family.</text>
</comment>
<name>A0A0S2W849_9FIRM</name>
<dbReference type="InterPro" id="IPR050260">
    <property type="entry name" value="FAD-bd_OxRdtase"/>
</dbReference>
<dbReference type="InterPro" id="IPR004099">
    <property type="entry name" value="Pyr_nucl-diS_OxRdtase_dimer"/>
</dbReference>
<keyword evidence="4" id="KW-0274">FAD</keyword>
<dbReference type="KEGG" id="ibu:IB211_03133c"/>
<protein>
    <submittedName>
        <fullName evidence="8">CoA-disulfide reductase</fullName>
        <ecNumber evidence="8">1.8.1.14</ecNumber>
    </submittedName>
</protein>
<evidence type="ECO:0000259" key="7">
    <source>
        <dbReference type="PROSITE" id="PS50206"/>
    </source>
</evidence>
<dbReference type="PRINTS" id="PR00368">
    <property type="entry name" value="FADPNR"/>
</dbReference>
<keyword evidence="9" id="KW-1185">Reference proteome</keyword>
<dbReference type="InterPro" id="IPR036188">
    <property type="entry name" value="FAD/NAD-bd_sf"/>
</dbReference>
<organism evidence="8 9">
    <name type="scientific">Intestinimonas butyriciproducens</name>
    <dbReference type="NCBI Taxonomy" id="1297617"/>
    <lineage>
        <taxon>Bacteria</taxon>
        <taxon>Bacillati</taxon>
        <taxon>Bacillota</taxon>
        <taxon>Clostridia</taxon>
        <taxon>Eubacteriales</taxon>
        <taxon>Intestinimonas</taxon>
    </lineage>
</organism>
<dbReference type="PRINTS" id="PR00411">
    <property type="entry name" value="PNDRDTASEI"/>
</dbReference>
<dbReference type="InterPro" id="IPR016156">
    <property type="entry name" value="FAD/NAD-linked_Rdtase_dimer_sf"/>
</dbReference>
<proteinExistence type="inferred from homology"/>
<feature type="domain" description="Rhodanese" evidence="7">
    <location>
        <begin position="464"/>
        <end position="552"/>
    </location>
</feature>
<evidence type="ECO:0000313" key="8">
    <source>
        <dbReference type="EMBL" id="ALP95524.1"/>
    </source>
</evidence>
<evidence type="ECO:0000256" key="6">
    <source>
        <dbReference type="ARBA" id="ARBA00023284"/>
    </source>
</evidence>
<dbReference type="PANTHER" id="PTHR43429">
    <property type="entry name" value="PYRIDINE NUCLEOTIDE-DISULFIDE OXIDOREDUCTASE DOMAIN-CONTAINING"/>
    <property type="match status" value="1"/>
</dbReference>
<dbReference type="PROSITE" id="PS50206">
    <property type="entry name" value="RHODANESE_3"/>
    <property type="match status" value="1"/>
</dbReference>
<dbReference type="InterPro" id="IPR001763">
    <property type="entry name" value="Rhodanese-like_dom"/>
</dbReference>
<dbReference type="SUPFAM" id="SSF51905">
    <property type="entry name" value="FAD/NAD(P)-binding domain"/>
    <property type="match status" value="1"/>
</dbReference>
<evidence type="ECO:0000256" key="4">
    <source>
        <dbReference type="ARBA" id="ARBA00022827"/>
    </source>
</evidence>
<evidence type="ECO:0000256" key="5">
    <source>
        <dbReference type="ARBA" id="ARBA00023002"/>
    </source>
</evidence>
<comment type="cofactor">
    <cofactor evidence="1">
        <name>FAD</name>
        <dbReference type="ChEBI" id="CHEBI:57692"/>
    </cofactor>
</comment>
<keyword evidence="5 8" id="KW-0560">Oxidoreductase</keyword>
<reference evidence="8 9" key="1">
    <citation type="journal article" date="2015" name="Nat. Commun.">
        <title>Production of butyrate from lysine and the Amadori product fructoselysine by a human gut commensal.</title>
        <authorList>
            <person name="Bui T.P."/>
            <person name="Ritari J."/>
            <person name="Boeren S."/>
            <person name="de Waard P."/>
            <person name="Plugge C.M."/>
            <person name="de Vos W.M."/>
        </authorList>
    </citation>
    <scope>NUCLEOTIDE SEQUENCE [LARGE SCALE GENOMIC DNA]</scope>
    <source>
        <strain evidence="8 9">AF211</strain>
    </source>
</reference>
<dbReference type="eggNOG" id="COG0607">
    <property type="taxonomic scope" value="Bacteria"/>
</dbReference>
<dbReference type="EC" id="1.8.1.14" evidence="8"/>
<dbReference type="EMBL" id="CP011307">
    <property type="protein sequence ID" value="ALP95524.1"/>
    <property type="molecule type" value="Genomic_DNA"/>
</dbReference>
<dbReference type="STRING" id="1297617.IB211_03133c"/>
<dbReference type="SUPFAM" id="SSF52821">
    <property type="entry name" value="Rhodanese/Cell cycle control phosphatase"/>
    <property type="match status" value="1"/>
</dbReference>
<dbReference type="Gene3D" id="3.40.250.10">
    <property type="entry name" value="Rhodanese-like domain"/>
    <property type="match status" value="1"/>
</dbReference>
<dbReference type="AlphaFoldDB" id="A0A0S2W849"/>
<dbReference type="Pfam" id="PF07992">
    <property type="entry name" value="Pyr_redox_2"/>
    <property type="match status" value="1"/>
</dbReference>
<dbReference type="RefSeq" id="WP_058118546.1">
    <property type="nucleotide sequence ID" value="NZ_CP011307.1"/>
</dbReference>
<evidence type="ECO:0000256" key="1">
    <source>
        <dbReference type="ARBA" id="ARBA00001974"/>
    </source>
</evidence>
<dbReference type="Pfam" id="PF00581">
    <property type="entry name" value="Rhodanese"/>
    <property type="match status" value="1"/>
</dbReference>
<dbReference type="PANTHER" id="PTHR43429:SF1">
    <property type="entry name" value="NAD(P)H SULFUR OXIDOREDUCTASE (COA-DEPENDENT)"/>
    <property type="match status" value="1"/>
</dbReference>
<sequence>MKVVIIGGVAGGASAAARLRRLDEQAEILLFERGEYISFANCGLPYYIGGTIQKRNKLLLQTPESMKERFNVEVRVQCEVTAIDRARKVVTVLDLTSGKTYEERYDKLVLSPGAAPMRPDFPGSMLPNVFTLRNMADCDAIKGYLTESKPARALVVGGGFIGVEMVENLVHAGVDVTAIELADQVLAPLDYEMACMVHQNMRAHGVDLRLSTGLEAIEQEGAGLTCTLSGRVKVFADMVLLAIGVRADHALAQQAGLELDIKGSIRVDEHMATSDPDIYAVGDAVAVSDFVSGEKAVLPLAGPANRQGRMVADLINGREASYEGTQGTMICKVFDLSVGATGNNEKQLRASGRAYDKVYVHPSSHAGYYPGAETLSLKLLFDPASGVILGAQAVGKEGVDKRIDVIATAMRGRMTVQDLEKLELCYAPPFSSAKDPVNMAGFTACNVMKGDLRQIFIEDLKDLDPEKDLLVDIRTQGEYDAGTIGNAVLIPLDSIRDRLAEFPKDKRVVIFCRAGLRGYIGYRILVQNGITNVYNLSGGYLTWEPVYGAKNKSCGGGKTTRIPKEKA</sequence>